<dbReference type="Proteomes" id="UP001642409">
    <property type="component" value="Unassembled WGS sequence"/>
</dbReference>
<evidence type="ECO:0000313" key="4">
    <source>
        <dbReference type="EMBL" id="CAL6106561.1"/>
    </source>
</evidence>
<comment type="caution">
    <text evidence="2">The sequence shown here is derived from an EMBL/GenBank/DDBJ whole genome shotgun (WGS) entry which is preliminary data.</text>
</comment>
<dbReference type="EMBL" id="CAXDID020000612">
    <property type="protein sequence ID" value="CAL6106507.1"/>
    <property type="molecule type" value="Genomic_DNA"/>
</dbReference>
<keyword evidence="5" id="KW-1185">Reference proteome</keyword>
<reference evidence="2" key="1">
    <citation type="submission" date="2023-06" db="EMBL/GenBank/DDBJ databases">
        <authorList>
            <person name="Kurt Z."/>
        </authorList>
    </citation>
    <scope>NUCLEOTIDE SEQUENCE</scope>
</reference>
<name>A0AA86THD0_9EUKA</name>
<dbReference type="AlphaFoldDB" id="A0AA86THD0"/>
<evidence type="ECO:0000313" key="2">
    <source>
        <dbReference type="EMBL" id="CAI9918579.1"/>
    </source>
</evidence>
<proteinExistence type="predicted"/>
<dbReference type="EMBL" id="CAXDID020000612">
    <property type="protein sequence ID" value="CAL6106561.1"/>
    <property type="molecule type" value="Genomic_DNA"/>
</dbReference>
<organism evidence="2">
    <name type="scientific">Hexamita inflata</name>
    <dbReference type="NCBI Taxonomy" id="28002"/>
    <lineage>
        <taxon>Eukaryota</taxon>
        <taxon>Metamonada</taxon>
        <taxon>Diplomonadida</taxon>
        <taxon>Hexamitidae</taxon>
        <taxon>Hexamitinae</taxon>
        <taxon>Hexamita</taxon>
    </lineage>
</organism>
<dbReference type="EMBL" id="CATOUU010000160">
    <property type="protein sequence ID" value="CAI9918579.1"/>
    <property type="molecule type" value="Genomic_DNA"/>
</dbReference>
<evidence type="ECO:0000313" key="3">
    <source>
        <dbReference type="EMBL" id="CAL6106507.1"/>
    </source>
</evidence>
<sequence length="512" mass="59506">MDPASLSYSDFEVIADYSNKPIAKLIQKVNLEPDFKKEFLRQPIIKTFIPNRFVNPHINKFSIQEVDNLVFKGIPSGYIQKDVVKSEKNSNSEVLYGCVLKANEHVEDTIKTAPKRYDIQIIKPKKNSNQTPKIQISLKADDKVIIPHLYDLQKWQEIVEQKMQMIIMMKNQPRFVKQQIQQIRNIYSKQPLHRELSEAPEKEYLLSSLPHFFRLTPSFVNSIQRSNEDIEIIFQAISELNPFENISYVKNQYPTSPKELTLEIFKQQIQQFVKPGDYEGVCNIFDTYNEKNMQTKTQIDFQEILQFSKQEIVTILGAHYLVSYTVKQYLSLYSALSHPESESFPLEISSFDSRSISLMVGNEVIPFIDWRVHWNTVTDFVKCHLQGHAYQSLDVLWILGGPKSGKTATMYLVSMFMTYFVRYLRPQCYQLVFCKSITRIISLDCVKCPQKDVTVDQTTLFLTMDLQSNIKSHLLNSTVNSLSQQCQLFLQSNCSHIKHARKSSVLLRYKLG</sequence>
<dbReference type="EMBL" id="CATOUU010000160">
    <property type="protein sequence ID" value="CAI9918552.1"/>
    <property type="molecule type" value="Genomic_DNA"/>
</dbReference>
<evidence type="ECO:0000313" key="1">
    <source>
        <dbReference type="EMBL" id="CAI9918552.1"/>
    </source>
</evidence>
<protein>
    <submittedName>
        <fullName evidence="3">Hypothetical_protein</fullName>
    </submittedName>
</protein>
<gene>
    <name evidence="1" type="ORF">HINF_LOCUS6197</name>
    <name evidence="2" type="ORF">HINF_LOCUS6224</name>
    <name evidence="3" type="ORF">HINF_LOCUS73775</name>
    <name evidence="4" type="ORF">HINF_LOCUS73802</name>
</gene>
<reference evidence="3 5" key="2">
    <citation type="submission" date="2024-07" db="EMBL/GenBank/DDBJ databases">
        <authorList>
            <person name="Akdeniz Z."/>
        </authorList>
    </citation>
    <scope>NUCLEOTIDE SEQUENCE [LARGE SCALE GENOMIC DNA]</scope>
</reference>
<accession>A0AA86THD0</accession>
<evidence type="ECO:0000313" key="5">
    <source>
        <dbReference type="Proteomes" id="UP001642409"/>
    </source>
</evidence>